<feature type="compositionally biased region" description="Low complexity" evidence="7">
    <location>
        <begin position="171"/>
        <end position="185"/>
    </location>
</feature>
<evidence type="ECO:0000256" key="4">
    <source>
        <dbReference type="ARBA" id="ARBA00023163"/>
    </source>
</evidence>
<dbReference type="InterPro" id="IPR001789">
    <property type="entry name" value="Sig_transdc_resp-reg_receiver"/>
</dbReference>
<evidence type="ECO:0000313" key="11">
    <source>
        <dbReference type="Proteomes" id="UP000642819"/>
    </source>
</evidence>
<evidence type="ECO:0000256" key="3">
    <source>
        <dbReference type="ARBA" id="ARBA00023125"/>
    </source>
</evidence>
<protein>
    <submittedName>
        <fullName evidence="10">DNA-binding response regulator</fullName>
    </submittedName>
</protein>
<dbReference type="SMART" id="SM00862">
    <property type="entry name" value="Trans_reg_C"/>
    <property type="match status" value="1"/>
</dbReference>
<feature type="DNA-binding region" description="OmpR/PhoB-type" evidence="6">
    <location>
        <begin position="187"/>
        <end position="291"/>
    </location>
</feature>
<dbReference type="Pfam" id="PF00486">
    <property type="entry name" value="Trans_reg_C"/>
    <property type="match status" value="1"/>
</dbReference>
<reference evidence="11" key="1">
    <citation type="journal article" date="2019" name="Int. J. Syst. Evol. Microbiol.">
        <title>The Global Catalogue of Microorganisms (GCM) 10K type strain sequencing project: providing services to taxonomists for standard genome sequencing and annotation.</title>
        <authorList>
            <consortium name="The Broad Institute Genomics Platform"/>
            <consortium name="The Broad Institute Genome Sequencing Center for Infectious Disease"/>
            <person name="Wu L."/>
            <person name="Ma J."/>
        </authorList>
    </citation>
    <scope>NUCLEOTIDE SEQUENCE [LARGE SCALE GENOMIC DNA]</scope>
    <source>
        <strain evidence="11">KCTC 19466</strain>
    </source>
</reference>
<keyword evidence="4" id="KW-0804">Transcription</keyword>
<accession>A0ABQ3GFV1</accession>
<name>A0ABQ3GFV1_9MICC</name>
<feature type="compositionally biased region" description="Basic residues" evidence="7">
    <location>
        <begin position="326"/>
        <end position="335"/>
    </location>
</feature>
<keyword evidence="11" id="KW-1185">Reference proteome</keyword>
<feature type="domain" description="OmpR/PhoB-type" evidence="9">
    <location>
        <begin position="187"/>
        <end position="291"/>
    </location>
</feature>
<dbReference type="InterPro" id="IPR036388">
    <property type="entry name" value="WH-like_DNA-bd_sf"/>
</dbReference>
<dbReference type="Gene3D" id="3.40.50.2300">
    <property type="match status" value="1"/>
</dbReference>
<evidence type="ECO:0000259" key="8">
    <source>
        <dbReference type="PROSITE" id="PS50110"/>
    </source>
</evidence>
<evidence type="ECO:0000256" key="5">
    <source>
        <dbReference type="PROSITE-ProRule" id="PRU00169"/>
    </source>
</evidence>
<dbReference type="GO" id="GO:0003677">
    <property type="term" value="F:DNA binding"/>
    <property type="evidence" value="ECO:0007669"/>
    <property type="project" value="UniProtKB-KW"/>
</dbReference>
<dbReference type="EMBL" id="BMXK01000004">
    <property type="protein sequence ID" value="GHD04316.1"/>
    <property type="molecule type" value="Genomic_DNA"/>
</dbReference>
<dbReference type="PROSITE" id="PS50110">
    <property type="entry name" value="RESPONSE_REGULATORY"/>
    <property type="match status" value="1"/>
</dbReference>
<dbReference type="InterPro" id="IPR001867">
    <property type="entry name" value="OmpR/PhoB-type_DNA-bd"/>
</dbReference>
<feature type="compositionally biased region" description="Low complexity" evidence="7">
    <location>
        <begin position="298"/>
        <end position="319"/>
    </location>
</feature>
<organism evidence="10 11">
    <name type="scientific">Zhihengliuella salsuginis</name>
    <dbReference type="NCBI Taxonomy" id="578222"/>
    <lineage>
        <taxon>Bacteria</taxon>
        <taxon>Bacillati</taxon>
        <taxon>Actinomycetota</taxon>
        <taxon>Actinomycetes</taxon>
        <taxon>Micrococcales</taxon>
        <taxon>Micrococcaceae</taxon>
        <taxon>Zhihengliuella</taxon>
    </lineage>
</organism>
<dbReference type="CDD" id="cd00383">
    <property type="entry name" value="trans_reg_C"/>
    <property type="match status" value="1"/>
</dbReference>
<keyword evidence="1" id="KW-0597">Phosphoprotein</keyword>
<keyword evidence="2" id="KW-0805">Transcription regulation</keyword>
<feature type="region of interest" description="Disordered" evidence="7">
    <location>
        <begin position="130"/>
        <end position="185"/>
    </location>
</feature>
<keyword evidence="3 6" id="KW-0238">DNA-binding</keyword>
<dbReference type="InterPro" id="IPR016032">
    <property type="entry name" value="Sig_transdc_resp-reg_C-effctor"/>
</dbReference>
<dbReference type="PANTHER" id="PTHR48111:SF4">
    <property type="entry name" value="DNA-BINDING DUAL TRANSCRIPTIONAL REGULATOR OMPR"/>
    <property type="match status" value="1"/>
</dbReference>
<evidence type="ECO:0000256" key="1">
    <source>
        <dbReference type="ARBA" id="ARBA00022553"/>
    </source>
</evidence>
<gene>
    <name evidence="10" type="ORF">GCM10008096_11490</name>
</gene>
<dbReference type="SUPFAM" id="SSF46894">
    <property type="entry name" value="C-terminal effector domain of the bipartite response regulators"/>
    <property type="match status" value="1"/>
</dbReference>
<dbReference type="PROSITE" id="PS51755">
    <property type="entry name" value="OMPR_PHOB"/>
    <property type="match status" value="1"/>
</dbReference>
<dbReference type="InterPro" id="IPR011006">
    <property type="entry name" value="CheY-like_superfamily"/>
</dbReference>
<feature type="domain" description="Response regulatory" evidence="8">
    <location>
        <begin position="9"/>
        <end position="122"/>
    </location>
</feature>
<dbReference type="InterPro" id="IPR039420">
    <property type="entry name" value="WalR-like"/>
</dbReference>
<evidence type="ECO:0000313" key="10">
    <source>
        <dbReference type="EMBL" id="GHD04316.1"/>
    </source>
</evidence>
<evidence type="ECO:0000256" key="6">
    <source>
        <dbReference type="PROSITE-ProRule" id="PRU01091"/>
    </source>
</evidence>
<comment type="caution">
    <text evidence="10">The sequence shown here is derived from an EMBL/GenBank/DDBJ whole genome shotgun (WGS) entry which is preliminary data.</text>
</comment>
<dbReference type="SUPFAM" id="SSF52172">
    <property type="entry name" value="CheY-like"/>
    <property type="match status" value="1"/>
</dbReference>
<dbReference type="Gene3D" id="1.10.10.10">
    <property type="entry name" value="Winged helix-like DNA-binding domain superfamily/Winged helix DNA-binding domain"/>
    <property type="match status" value="1"/>
</dbReference>
<proteinExistence type="predicted"/>
<evidence type="ECO:0000259" key="9">
    <source>
        <dbReference type="PROSITE" id="PS51755"/>
    </source>
</evidence>
<dbReference type="Proteomes" id="UP000642819">
    <property type="component" value="Unassembled WGS sequence"/>
</dbReference>
<sequence>MPSQRASATVLVALPDKNLQEMFEAVAETDGFRVLAAGGGRHVVEIASRGRPSMIVVSNTYRDLPGAEVVRRLRGVTGAYILVVERGAEEDQRIELLEAGADQILDGRLSPREHRMRLRALLRRVRPLRGGGQAGVPATCGETERGSAETAHPGGWRTAGLSAPEPRAGADEPATAPADRAAGAPSARVLASDGLAVDTAQHLSWLDGEQVNLTRTEFRILVALMRGRPDGTGRLLTKAELVGVIGGSGADRSALRSLEVHVGNLRRKLGESVRDPRWIRTVRSVGYHWLQPVEAAEDTAGPSAGAPDDGGPDAGVPEDAGGEQRRRAHHLRMVN</sequence>
<feature type="region of interest" description="Disordered" evidence="7">
    <location>
        <begin position="298"/>
        <end position="335"/>
    </location>
</feature>
<evidence type="ECO:0000256" key="2">
    <source>
        <dbReference type="ARBA" id="ARBA00023015"/>
    </source>
</evidence>
<comment type="caution">
    <text evidence="5">Lacks conserved residue(s) required for the propagation of feature annotation.</text>
</comment>
<evidence type="ECO:0000256" key="7">
    <source>
        <dbReference type="SAM" id="MobiDB-lite"/>
    </source>
</evidence>
<dbReference type="PANTHER" id="PTHR48111">
    <property type="entry name" value="REGULATOR OF RPOS"/>
    <property type="match status" value="1"/>
</dbReference>